<evidence type="ECO:0000313" key="3">
    <source>
        <dbReference type="Proteomes" id="UP001500742"/>
    </source>
</evidence>
<feature type="transmembrane region" description="Helical" evidence="1">
    <location>
        <begin position="99"/>
        <end position="121"/>
    </location>
</feature>
<feature type="transmembrane region" description="Helical" evidence="1">
    <location>
        <begin position="69"/>
        <end position="87"/>
    </location>
</feature>
<protein>
    <recommendedName>
        <fullName evidence="4">DUF4134 domain-containing protein</fullName>
    </recommendedName>
</protein>
<keyword evidence="1" id="KW-0812">Transmembrane</keyword>
<dbReference type="Pfam" id="PF13572">
    <property type="entry name" value="DUF4134"/>
    <property type="match status" value="1"/>
</dbReference>
<organism evidence="2 3">
    <name type="scientific">Mucilaginibacter dorajii</name>
    <dbReference type="NCBI Taxonomy" id="692994"/>
    <lineage>
        <taxon>Bacteria</taxon>
        <taxon>Pseudomonadati</taxon>
        <taxon>Bacteroidota</taxon>
        <taxon>Sphingobacteriia</taxon>
        <taxon>Sphingobacteriales</taxon>
        <taxon>Sphingobacteriaceae</taxon>
        <taxon>Mucilaginibacter</taxon>
    </lineage>
</organism>
<name>A0ABP7Q4T4_9SPHI</name>
<evidence type="ECO:0000256" key="1">
    <source>
        <dbReference type="SAM" id="Phobius"/>
    </source>
</evidence>
<keyword evidence="1" id="KW-1133">Transmembrane helix</keyword>
<gene>
    <name evidence="2" type="ORF">GCM10022210_29060</name>
</gene>
<evidence type="ECO:0008006" key="4">
    <source>
        <dbReference type="Google" id="ProtNLM"/>
    </source>
</evidence>
<comment type="caution">
    <text evidence="2">The sequence shown here is derived from an EMBL/GenBank/DDBJ whole genome shotgun (WGS) entry which is preliminary data.</text>
</comment>
<feature type="transmembrane region" description="Helical" evidence="1">
    <location>
        <begin position="21"/>
        <end position="38"/>
    </location>
</feature>
<keyword evidence="1" id="KW-0472">Membrane</keyword>
<evidence type="ECO:0000313" key="2">
    <source>
        <dbReference type="EMBL" id="GAA3976499.1"/>
    </source>
</evidence>
<dbReference type="InterPro" id="IPR025408">
    <property type="entry name" value="DUF4134"/>
</dbReference>
<dbReference type="Proteomes" id="UP001500742">
    <property type="component" value="Unassembled WGS sequence"/>
</dbReference>
<dbReference type="EMBL" id="BAAAZC010000019">
    <property type="protein sequence ID" value="GAA3976499.1"/>
    <property type="molecule type" value="Genomic_DNA"/>
</dbReference>
<keyword evidence="3" id="KW-1185">Reference proteome</keyword>
<reference evidence="3" key="1">
    <citation type="journal article" date="2019" name="Int. J. Syst. Evol. Microbiol.">
        <title>The Global Catalogue of Microorganisms (GCM) 10K type strain sequencing project: providing services to taxonomists for standard genome sequencing and annotation.</title>
        <authorList>
            <consortium name="The Broad Institute Genomics Platform"/>
            <consortium name="The Broad Institute Genome Sequencing Center for Infectious Disease"/>
            <person name="Wu L."/>
            <person name="Ma J."/>
        </authorList>
    </citation>
    <scope>NUCLEOTIDE SEQUENCE [LARGE SCALE GENOMIC DNA]</scope>
    <source>
        <strain evidence="3">JCM 16601</strain>
    </source>
</reference>
<accession>A0ABP7Q4T4</accession>
<proteinExistence type="predicted"/>
<dbReference type="RefSeq" id="WP_259087301.1">
    <property type="nucleotide sequence ID" value="NZ_BAAAZC010000019.1"/>
</dbReference>
<sequence>MKKKLRVQVNPVSAHSGKKRLLAKGWLLTVTLCVYQMLCSVTAYCQDGAAGINEATNKVKGYFDSGCNLMYAIGAVVGLIGAVKVFNKWNAGEPDTNKVAAAWFGSCIFLVVVATVLKSFFGI</sequence>